<dbReference type="InterPro" id="IPR000210">
    <property type="entry name" value="BTB/POZ_dom"/>
</dbReference>
<dbReference type="OrthoDB" id="6359816at2759"/>
<dbReference type="AlphaFoldDB" id="A0A1D2MC27"/>
<dbReference type="Gene3D" id="3.30.710.10">
    <property type="entry name" value="Potassium Channel Kv1.1, Chain A"/>
    <property type="match status" value="2"/>
</dbReference>
<dbReference type="InterPro" id="IPR011333">
    <property type="entry name" value="SKP1/BTB/POZ_sf"/>
</dbReference>
<organism evidence="2 3">
    <name type="scientific">Orchesella cincta</name>
    <name type="common">Springtail</name>
    <name type="synonym">Podura cincta</name>
    <dbReference type="NCBI Taxonomy" id="48709"/>
    <lineage>
        <taxon>Eukaryota</taxon>
        <taxon>Metazoa</taxon>
        <taxon>Ecdysozoa</taxon>
        <taxon>Arthropoda</taxon>
        <taxon>Hexapoda</taxon>
        <taxon>Collembola</taxon>
        <taxon>Entomobryomorpha</taxon>
        <taxon>Entomobryoidea</taxon>
        <taxon>Orchesellidae</taxon>
        <taxon>Orchesellinae</taxon>
        <taxon>Orchesella</taxon>
    </lineage>
</organism>
<dbReference type="PROSITE" id="PS50097">
    <property type="entry name" value="BTB"/>
    <property type="match status" value="1"/>
</dbReference>
<comment type="caution">
    <text evidence="2">The sequence shown here is derived from an EMBL/GenBank/DDBJ whole genome shotgun (WGS) entry which is preliminary data.</text>
</comment>
<evidence type="ECO:0000259" key="1">
    <source>
        <dbReference type="PROSITE" id="PS50097"/>
    </source>
</evidence>
<reference evidence="2 3" key="1">
    <citation type="journal article" date="2016" name="Genome Biol. Evol.">
        <title>Gene Family Evolution Reflects Adaptation to Soil Environmental Stressors in the Genome of the Collembolan Orchesella cincta.</title>
        <authorList>
            <person name="Faddeeva-Vakhrusheva A."/>
            <person name="Derks M.F."/>
            <person name="Anvar S.Y."/>
            <person name="Agamennone V."/>
            <person name="Suring W."/>
            <person name="Smit S."/>
            <person name="van Straalen N.M."/>
            <person name="Roelofs D."/>
        </authorList>
    </citation>
    <scope>NUCLEOTIDE SEQUENCE [LARGE SCALE GENOMIC DNA]</scope>
    <source>
        <tissue evidence="2">Mixed pool</tissue>
    </source>
</reference>
<evidence type="ECO:0000313" key="3">
    <source>
        <dbReference type="Proteomes" id="UP000094527"/>
    </source>
</evidence>
<keyword evidence="3" id="KW-1185">Reference proteome</keyword>
<dbReference type="Proteomes" id="UP000094527">
    <property type="component" value="Unassembled WGS sequence"/>
</dbReference>
<dbReference type="Pfam" id="PF00651">
    <property type="entry name" value="BTB"/>
    <property type="match status" value="2"/>
</dbReference>
<protein>
    <submittedName>
        <fullName evidence="2">Kelch-like protein 40a</fullName>
    </submittedName>
</protein>
<dbReference type="PANTHER" id="PTHR24413">
    <property type="entry name" value="SPECKLE-TYPE POZ PROTEIN"/>
    <property type="match status" value="1"/>
</dbReference>
<dbReference type="SUPFAM" id="SSF54695">
    <property type="entry name" value="POZ domain"/>
    <property type="match status" value="2"/>
</dbReference>
<sequence>MYAKNGTSTSTIKLSIMMMLDDSFVKSLSNVLTEPTISIEGTFCNTSYPFKISGLKLKGANYVEDFEGAANIAHLLKQNTGYSNYGITFSIILEWKDVKITFKKERSPILEQLLSKKLLSDCCILAAEGKEVPCHRNILAVNSDVIHAMLTSGMEESRNNKIPMTDISEEVVNILLAYLYCCDINITEMKEDIAYDLLRTAHKYNIPSLQELMAVTLFKKPNNSFNMNTVLNVYYFTLNVEELNELCDKMLNILKGHPRKLLASTVYHNLLEKSPKEANKLALKLANREEIRAMLVNDMKGSKTNKIKMKDIGDEIVDLFLTYTNSGAINTKDMKDENAVKLLRVADKYNITPLKRVIATTLCDRPDDSFNTNVVLDLYLLTTNVCELNVFYKKMLNILKSNLKKLKTSSAYLDLLKNSPQEANKLLMALLELDVEETNIRALPST</sequence>
<dbReference type="STRING" id="48709.A0A1D2MC27"/>
<gene>
    <name evidence="2" type="ORF">Ocin01_16126</name>
</gene>
<dbReference type="SMART" id="SM00225">
    <property type="entry name" value="BTB"/>
    <property type="match status" value="2"/>
</dbReference>
<feature type="domain" description="BTB" evidence="1">
    <location>
        <begin position="120"/>
        <end position="188"/>
    </location>
</feature>
<dbReference type="CDD" id="cd18186">
    <property type="entry name" value="BTB_POZ_ZBTB_KLHL-like"/>
    <property type="match status" value="1"/>
</dbReference>
<accession>A0A1D2MC27</accession>
<evidence type="ECO:0000313" key="2">
    <source>
        <dbReference type="EMBL" id="ODM90556.1"/>
    </source>
</evidence>
<dbReference type="EMBL" id="LJIJ01001911">
    <property type="protein sequence ID" value="ODM90556.1"/>
    <property type="molecule type" value="Genomic_DNA"/>
</dbReference>
<name>A0A1D2MC27_ORCCI</name>
<proteinExistence type="predicted"/>